<comment type="caution">
    <text evidence="1">The sequence shown here is derived from an EMBL/GenBank/DDBJ whole genome shotgun (WGS) entry which is preliminary data.</text>
</comment>
<keyword evidence="2" id="KW-1185">Reference proteome</keyword>
<protein>
    <submittedName>
        <fullName evidence="1">Uncharacterized protein</fullName>
    </submittedName>
</protein>
<evidence type="ECO:0000313" key="2">
    <source>
        <dbReference type="Proteomes" id="UP000246278"/>
    </source>
</evidence>
<gene>
    <name evidence="1" type="ORF">CR164_10505</name>
</gene>
<dbReference type="AlphaFoldDB" id="A0A317T4C3"/>
<accession>A0A317T4C3</accession>
<proteinExistence type="predicted"/>
<dbReference type="EMBL" id="PDNZ01000007">
    <property type="protein sequence ID" value="PWW81455.1"/>
    <property type="molecule type" value="Genomic_DNA"/>
</dbReference>
<reference evidence="2" key="1">
    <citation type="submission" date="2017-10" db="EMBL/GenBank/DDBJ databases">
        <authorList>
            <person name="Gaisin V.A."/>
            <person name="Rysina M.S."/>
            <person name="Grouzdev D.S."/>
        </authorList>
    </citation>
    <scope>NUCLEOTIDE SEQUENCE [LARGE SCALE GENOMIC DNA]</scope>
    <source>
        <strain evidence="2">V1</strain>
    </source>
</reference>
<dbReference type="OrthoDB" id="9809852at2"/>
<dbReference type="Proteomes" id="UP000246278">
    <property type="component" value="Unassembled WGS sequence"/>
</dbReference>
<evidence type="ECO:0000313" key="1">
    <source>
        <dbReference type="EMBL" id="PWW81455.1"/>
    </source>
</evidence>
<dbReference type="Gene3D" id="2.40.50.460">
    <property type="match status" value="1"/>
</dbReference>
<name>A0A317T4C3_9CHLB</name>
<organism evidence="1 2">
    <name type="scientific">Prosthecochloris marina</name>
    <dbReference type="NCBI Taxonomy" id="2017681"/>
    <lineage>
        <taxon>Bacteria</taxon>
        <taxon>Pseudomonadati</taxon>
        <taxon>Chlorobiota</taxon>
        <taxon>Chlorobiia</taxon>
        <taxon>Chlorobiales</taxon>
        <taxon>Chlorobiaceae</taxon>
        <taxon>Prosthecochloris</taxon>
    </lineage>
</organism>
<dbReference type="RefSeq" id="WP_110023949.1">
    <property type="nucleotide sequence ID" value="NZ_PDNZ01000007.1"/>
</dbReference>
<sequence length="62" mass="7353">MIVFFAIPGFCKRFDRICSEKLSLEERQKNFRSISVYCSLEENEWNGRKNVQLKLGDMGFDE</sequence>